<sequence>MVEEKFWSERLQDVLPGRAAKPRIGGLTMVIDKGLPIGVMRDIFELAAPHVDYWKFGFASASVCPPERVMDKIMLCQEYGVLAYPGGTSLEIAYVQGIWRDYLSALADAGVKVVEVSDGTVQIPLKTRREIIRTARKMGFTVFSEIGKKLPGVFLPVTEQAQIIHGDLNSGANYIIVEGREAGTSIGVYDADGNVKTEDVNALLDILGPLSSRLIWEAPLTKQQVFYVNHLGNKVNLGNIPPWDVVTLESIRRGFRSDTLRPTLGPVFAADAGSRAFAADERGESEGVAVKGAIRPHRSRFGRSADEGITLWTQARQGKAQGRGGSTRMADPGAPDGGRRSY</sequence>
<feature type="region of interest" description="Disordered" evidence="2">
    <location>
        <begin position="313"/>
        <end position="342"/>
    </location>
</feature>
<organism evidence="3 4">
    <name type="scientific">Alicyclobacillus cycloheptanicus</name>
    <dbReference type="NCBI Taxonomy" id="1457"/>
    <lineage>
        <taxon>Bacteria</taxon>
        <taxon>Bacillati</taxon>
        <taxon>Bacillota</taxon>
        <taxon>Bacilli</taxon>
        <taxon>Bacillales</taxon>
        <taxon>Alicyclobacillaceae</taxon>
        <taxon>Alicyclobacillus</taxon>
    </lineage>
</organism>
<accession>A0ABT9XHL8</accession>
<evidence type="ECO:0000256" key="1">
    <source>
        <dbReference type="ARBA" id="ARBA00010424"/>
    </source>
</evidence>
<comment type="similarity">
    <text evidence="1">Belongs to the phosphosulfolactate synthase family.</text>
</comment>
<protein>
    <submittedName>
        <fullName evidence="3">Phosphosulfolactate synthase</fullName>
        <ecNumber evidence="3">4.4.1.19</ecNumber>
    </submittedName>
</protein>
<dbReference type="SUPFAM" id="SSF102110">
    <property type="entry name" value="(2r)-phospho-3-sulfolactate synthase ComA"/>
    <property type="match status" value="1"/>
</dbReference>
<dbReference type="GO" id="GO:0043817">
    <property type="term" value="F:phosphosulfolactate synthase activity"/>
    <property type="evidence" value="ECO:0007669"/>
    <property type="project" value="UniProtKB-EC"/>
</dbReference>
<evidence type="ECO:0000256" key="2">
    <source>
        <dbReference type="SAM" id="MobiDB-lite"/>
    </source>
</evidence>
<comment type="caution">
    <text evidence="3">The sequence shown here is derived from an EMBL/GenBank/DDBJ whole genome shotgun (WGS) entry which is preliminary data.</text>
</comment>
<keyword evidence="4" id="KW-1185">Reference proteome</keyword>
<dbReference type="Gene3D" id="3.20.20.70">
    <property type="entry name" value="Aldolase class I"/>
    <property type="match status" value="1"/>
</dbReference>
<dbReference type="EMBL" id="JAUSTP010000005">
    <property type="protein sequence ID" value="MDQ0189226.1"/>
    <property type="molecule type" value="Genomic_DNA"/>
</dbReference>
<name>A0ABT9XHL8_9BACL</name>
<evidence type="ECO:0000313" key="4">
    <source>
        <dbReference type="Proteomes" id="UP001232973"/>
    </source>
</evidence>
<dbReference type="InterPro" id="IPR003830">
    <property type="entry name" value="ComA_synth"/>
</dbReference>
<dbReference type="InterPro" id="IPR036112">
    <property type="entry name" value="ComA_synth_sf"/>
</dbReference>
<dbReference type="EC" id="4.4.1.19" evidence="3"/>
<keyword evidence="3" id="KW-0456">Lyase</keyword>
<gene>
    <name evidence="3" type="ORF">J2S03_001042</name>
</gene>
<dbReference type="Proteomes" id="UP001232973">
    <property type="component" value="Unassembled WGS sequence"/>
</dbReference>
<proteinExistence type="inferred from homology"/>
<dbReference type="Pfam" id="PF02679">
    <property type="entry name" value="ComA"/>
    <property type="match status" value="1"/>
</dbReference>
<dbReference type="InterPro" id="IPR013785">
    <property type="entry name" value="Aldolase_TIM"/>
</dbReference>
<evidence type="ECO:0000313" key="3">
    <source>
        <dbReference type="EMBL" id="MDQ0189226.1"/>
    </source>
</evidence>
<reference evidence="3 4" key="1">
    <citation type="submission" date="2023-07" db="EMBL/GenBank/DDBJ databases">
        <title>Genomic Encyclopedia of Type Strains, Phase IV (KMG-IV): sequencing the most valuable type-strain genomes for metagenomic binning, comparative biology and taxonomic classification.</title>
        <authorList>
            <person name="Goeker M."/>
        </authorList>
    </citation>
    <scope>NUCLEOTIDE SEQUENCE [LARGE SCALE GENOMIC DNA]</scope>
    <source>
        <strain evidence="3 4">DSM 4006</strain>
    </source>
</reference>